<dbReference type="PANTHER" id="PTHR10773:SF19">
    <property type="match status" value="1"/>
</dbReference>
<keyword evidence="2" id="KW-1185">Reference proteome</keyword>
<proteinExistence type="predicted"/>
<reference evidence="1" key="1">
    <citation type="submission" date="2022-03" db="EMBL/GenBank/DDBJ databases">
        <authorList>
            <person name="Tunstrom K."/>
        </authorList>
    </citation>
    <scope>NUCLEOTIDE SEQUENCE</scope>
</reference>
<dbReference type="PANTHER" id="PTHR10773">
    <property type="entry name" value="DNA-DIRECTED RNA POLYMERASES I, II, AND III SUBUNIT RPABC2"/>
    <property type="match status" value="1"/>
</dbReference>
<protein>
    <submittedName>
        <fullName evidence="1">Uncharacterized protein</fullName>
    </submittedName>
</protein>
<comment type="caution">
    <text evidence="1">The sequence shown here is derived from an EMBL/GenBank/DDBJ whole genome shotgun (WGS) entry which is preliminary data.</text>
</comment>
<dbReference type="Proteomes" id="UP001153954">
    <property type="component" value="Unassembled WGS sequence"/>
</dbReference>
<evidence type="ECO:0000313" key="2">
    <source>
        <dbReference type="Proteomes" id="UP001153954"/>
    </source>
</evidence>
<sequence length="188" mass="22300">MLAETGRFLEQGHTQNEGDSVHALIERESKGKLIYTPDQWFALVRWCKTNKAPYNVVEMTQDDFFNFKPLLDNRNWKKDIRSENMKWNSIKEISVRKDDPNCLYFKYNLKDNATCLHTKIETRSRGRRQVINIELNKLYSQPLPLTEAKCKDLIHLCNTGVIPKEYHRYFKNLKYSSNTYEENSDDPD</sequence>
<dbReference type="AlphaFoldDB" id="A0AAU9V1F3"/>
<accession>A0AAU9V1F3</accession>
<dbReference type="EMBL" id="CAKOGL010000028">
    <property type="protein sequence ID" value="CAH2105188.1"/>
    <property type="molecule type" value="Genomic_DNA"/>
</dbReference>
<name>A0AAU9V1F3_EUPED</name>
<organism evidence="1 2">
    <name type="scientific">Euphydryas editha</name>
    <name type="common">Edith's checkerspot</name>
    <dbReference type="NCBI Taxonomy" id="104508"/>
    <lineage>
        <taxon>Eukaryota</taxon>
        <taxon>Metazoa</taxon>
        <taxon>Ecdysozoa</taxon>
        <taxon>Arthropoda</taxon>
        <taxon>Hexapoda</taxon>
        <taxon>Insecta</taxon>
        <taxon>Pterygota</taxon>
        <taxon>Neoptera</taxon>
        <taxon>Endopterygota</taxon>
        <taxon>Lepidoptera</taxon>
        <taxon>Glossata</taxon>
        <taxon>Ditrysia</taxon>
        <taxon>Papilionoidea</taxon>
        <taxon>Nymphalidae</taxon>
        <taxon>Nymphalinae</taxon>
        <taxon>Euphydryas</taxon>
    </lineage>
</organism>
<gene>
    <name evidence="1" type="ORF">EEDITHA_LOCUS19482</name>
</gene>
<evidence type="ECO:0000313" key="1">
    <source>
        <dbReference type="EMBL" id="CAH2105188.1"/>
    </source>
</evidence>